<dbReference type="OrthoDB" id="3862418at2"/>
<sequence length="451" mass="52330">MTQFLFFTDYLLLPFYLLFVIFLMNFYFQRKHGNNSKLKKHFNLALYLKLFGSISISMIYQYYYRGAFDGIHYFEGAKMLTSYWFNYPDQFFTVLFQDLKTFNLTNKAGLSGSSVHIFANESFMVSKVAAIFNLVSFNSFLPCAIFFCITAFIGLWNFFIFMIQEFQIPIKTAAYCSLYIPSVLVWGSGIFKDTITFTALLWLFICGYYVFIKKKNIIKNAIGIGICIIIIYFIKLYIIAAFTPFFIIFVINSNKNQIKNDLVRILSTPFILMFGAASMVLFLQNADELFGRYSVDQVLETASQTAYYIKENNAGSAYNLEVDFSSPTGILIAIPQAVNITLFRPYPWEYLNPFILFASIESMYFLYYTIYLFYKIGFFKTFGVIYKSPIAQFGLLFSLTFAFMVGISSANFGSLVRYKIPIMPFYLLFLAVLYKEKIFKGIKPKRRKLIA</sequence>
<feature type="transmembrane region" description="Helical" evidence="1">
    <location>
        <begin position="172"/>
        <end position="189"/>
    </location>
</feature>
<dbReference type="AlphaFoldDB" id="A0A5B6TC75"/>
<organism evidence="2 3">
    <name type="scientific">Rufibacter hautae</name>
    <dbReference type="NCBI Taxonomy" id="2595005"/>
    <lineage>
        <taxon>Bacteria</taxon>
        <taxon>Pseudomonadati</taxon>
        <taxon>Bacteroidota</taxon>
        <taxon>Cytophagia</taxon>
        <taxon>Cytophagales</taxon>
        <taxon>Hymenobacteraceae</taxon>
        <taxon>Rufibacter</taxon>
    </lineage>
</organism>
<reference evidence="2 3" key="1">
    <citation type="submission" date="2019-07" db="EMBL/GenBank/DDBJ databases">
        <title>Rufibacter sp. nov., isolated from lake sediment.</title>
        <authorList>
            <person name="Qu J.-H."/>
        </authorList>
    </citation>
    <scope>NUCLEOTIDE SEQUENCE [LARGE SCALE GENOMIC DNA]</scope>
    <source>
        <strain evidence="2 3">NBS58-1</strain>
    </source>
</reference>
<gene>
    <name evidence="2" type="ORF">FOA19_19585</name>
</gene>
<evidence type="ECO:0000313" key="3">
    <source>
        <dbReference type="Proteomes" id="UP000324133"/>
    </source>
</evidence>
<name>A0A5B6TC75_9BACT</name>
<keyword evidence="1" id="KW-0472">Membrane</keyword>
<dbReference type="RefSeq" id="WP_149092530.1">
    <property type="nucleotide sequence ID" value="NZ_VKKY01000003.1"/>
</dbReference>
<evidence type="ECO:0008006" key="4">
    <source>
        <dbReference type="Google" id="ProtNLM"/>
    </source>
</evidence>
<feature type="transmembrane region" description="Helical" evidence="1">
    <location>
        <begin position="395"/>
        <end position="416"/>
    </location>
</feature>
<evidence type="ECO:0000313" key="2">
    <source>
        <dbReference type="EMBL" id="KAA3436589.1"/>
    </source>
</evidence>
<feature type="transmembrane region" description="Helical" evidence="1">
    <location>
        <begin position="44"/>
        <end position="63"/>
    </location>
</feature>
<accession>A0A5B6TC75</accession>
<protein>
    <recommendedName>
        <fullName evidence="4">Glycosyltransferase RgtA/B/C/D-like domain-containing protein</fullName>
    </recommendedName>
</protein>
<proteinExistence type="predicted"/>
<keyword evidence="3" id="KW-1185">Reference proteome</keyword>
<feature type="transmembrane region" description="Helical" evidence="1">
    <location>
        <begin position="224"/>
        <end position="251"/>
    </location>
</feature>
<keyword evidence="1" id="KW-1133">Transmembrane helix</keyword>
<feature type="transmembrane region" description="Helical" evidence="1">
    <location>
        <begin position="6"/>
        <end position="28"/>
    </location>
</feature>
<comment type="caution">
    <text evidence="2">The sequence shown here is derived from an EMBL/GenBank/DDBJ whole genome shotgun (WGS) entry which is preliminary data.</text>
</comment>
<feature type="transmembrane region" description="Helical" evidence="1">
    <location>
        <begin position="195"/>
        <end position="212"/>
    </location>
</feature>
<feature type="transmembrane region" description="Helical" evidence="1">
    <location>
        <begin position="263"/>
        <end position="283"/>
    </location>
</feature>
<feature type="transmembrane region" description="Helical" evidence="1">
    <location>
        <begin position="354"/>
        <end position="374"/>
    </location>
</feature>
<evidence type="ECO:0000256" key="1">
    <source>
        <dbReference type="SAM" id="Phobius"/>
    </source>
</evidence>
<feature type="transmembrane region" description="Helical" evidence="1">
    <location>
        <begin position="139"/>
        <end position="160"/>
    </location>
</feature>
<dbReference type="EMBL" id="VKKY01000003">
    <property type="protein sequence ID" value="KAA3436589.1"/>
    <property type="molecule type" value="Genomic_DNA"/>
</dbReference>
<dbReference type="Proteomes" id="UP000324133">
    <property type="component" value="Unassembled WGS sequence"/>
</dbReference>
<keyword evidence="1" id="KW-0812">Transmembrane</keyword>